<dbReference type="AlphaFoldDB" id="X8DHS6"/>
<protein>
    <submittedName>
        <fullName evidence="1">Uncharacterized protein</fullName>
    </submittedName>
</protein>
<name>X8DHS6_9MYCO</name>
<evidence type="ECO:0000313" key="1">
    <source>
        <dbReference type="EMBL" id="EUA67919.1"/>
    </source>
</evidence>
<organism evidence="1 2">
    <name type="scientific">Mycobacteroides abscessus subsp. bolletii 1513</name>
    <dbReference type="NCBI Taxonomy" id="1299321"/>
    <lineage>
        <taxon>Bacteria</taxon>
        <taxon>Bacillati</taxon>
        <taxon>Actinomycetota</taxon>
        <taxon>Actinomycetes</taxon>
        <taxon>Mycobacteriales</taxon>
        <taxon>Mycobacteriaceae</taxon>
        <taxon>Mycobacteroides</taxon>
        <taxon>Mycobacteroides abscessus</taxon>
    </lineage>
</organism>
<proteinExistence type="predicted"/>
<gene>
    <name evidence="1" type="ORF">I540_4693</name>
</gene>
<evidence type="ECO:0000313" key="2">
    <source>
        <dbReference type="Proteomes" id="UP000023351"/>
    </source>
</evidence>
<dbReference type="PATRIC" id="fig|1299321.3.peg.4523"/>
<reference evidence="1 2" key="1">
    <citation type="submission" date="2013-12" db="EMBL/GenBank/DDBJ databases">
        <authorList>
            <person name="Zelazny A."/>
            <person name="Olivier K."/>
            <person name="Holland S."/>
            <person name="Lenaerts A."/>
            <person name="Ordway D."/>
            <person name="DeGroote M.A."/>
            <person name="Parker T."/>
            <person name="Sizemore C."/>
            <person name="Tallon L.J."/>
            <person name="Sadzewicz L.K."/>
            <person name="Sengamalay N."/>
            <person name="Fraser C.M."/>
            <person name="Hine E."/>
            <person name="Shefchek K.A."/>
            <person name="Das S.P."/>
            <person name="Tettelin H."/>
        </authorList>
    </citation>
    <scope>NUCLEOTIDE SEQUENCE [LARGE SCALE GENOMIC DNA]</scope>
    <source>
        <strain evidence="1 2">1513</strain>
    </source>
</reference>
<dbReference type="Proteomes" id="UP000023351">
    <property type="component" value="Unassembled WGS sequence"/>
</dbReference>
<dbReference type="EMBL" id="JAOJ01000003">
    <property type="protein sequence ID" value="EUA67919.1"/>
    <property type="molecule type" value="Genomic_DNA"/>
</dbReference>
<comment type="caution">
    <text evidence="1">The sequence shown here is derived from an EMBL/GenBank/DDBJ whole genome shotgun (WGS) entry which is preliminary data.</text>
</comment>
<sequence length="160" mass="17659">MDARKAIREVIESIPNLFGITRGVTIGAEGQTETVLYTQAQVADIIASILPDALKTKGHVVIALPEVETYKSGRRYVRVPITAQPWSDGAVRISPHGDQVAIRNVPDKLPVQDAPALASALMAAHTVWRRDTRKRRYRRSDLHVWQNESQHVGGTTMSTA</sequence>
<accession>X8DHS6</accession>